<protein>
    <recommendedName>
        <fullName evidence="1">Methyltransferase type 11 domain-containing protein</fullName>
    </recommendedName>
</protein>
<organism evidence="2 3">
    <name type="scientific">Candidatus Collierbacteria bacterium GW2011_GWA2_46_26</name>
    <dbReference type="NCBI Taxonomy" id="1618381"/>
    <lineage>
        <taxon>Bacteria</taxon>
        <taxon>Candidatus Collieribacteriota</taxon>
    </lineage>
</organism>
<dbReference type="Pfam" id="PF08241">
    <property type="entry name" value="Methyltransf_11"/>
    <property type="match status" value="1"/>
</dbReference>
<evidence type="ECO:0000313" key="2">
    <source>
        <dbReference type="EMBL" id="KKU32364.1"/>
    </source>
</evidence>
<evidence type="ECO:0000313" key="3">
    <source>
        <dbReference type="Proteomes" id="UP000034794"/>
    </source>
</evidence>
<evidence type="ECO:0000259" key="1">
    <source>
        <dbReference type="Pfam" id="PF08241"/>
    </source>
</evidence>
<dbReference type="InterPro" id="IPR029063">
    <property type="entry name" value="SAM-dependent_MTases_sf"/>
</dbReference>
<dbReference type="EMBL" id="LCMI01000013">
    <property type="protein sequence ID" value="KKU32364.1"/>
    <property type="molecule type" value="Genomic_DNA"/>
</dbReference>
<sequence length="174" mass="19328">METATVFLTGQEPGLAETVNVVMELQKILDGRHTNPYGKRVMELGFGEETLMPFLFNKFGEKVCRMDLGDWNQRNKKIHAGLVQGELQCLPISGNSVDVVVSVNIFEEKFDLARAIGEIERVLINGGETLLIVSSEHFCDGKLKLETSLEVVGSMMIPASNEQSNTWVVTLKKN</sequence>
<dbReference type="InterPro" id="IPR013216">
    <property type="entry name" value="Methyltransf_11"/>
</dbReference>
<accession>A0A0G1PHU9</accession>
<dbReference type="GO" id="GO:0008757">
    <property type="term" value="F:S-adenosylmethionine-dependent methyltransferase activity"/>
    <property type="evidence" value="ECO:0007669"/>
    <property type="project" value="InterPro"/>
</dbReference>
<name>A0A0G1PHU9_9BACT</name>
<dbReference type="AlphaFoldDB" id="A0A0G1PHU9"/>
<dbReference type="Gene3D" id="3.40.50.150">
    <property type="entry name" value="Vaccinia Virus protein VP39"/>
    <property type="match status" value="1"/>
</dbReference>
<gene>
    <name evidence="2" type="ORF">UX47_C0013G0023</name>
</gene>
<reference evidence="2 3" key="1">
    <citation type="journal article" date="2015" name="Nature">
        <title>rRNA introns, odd ribosomes, and small enigmatic genomes across a large radiation of phyla.</title>
        <authorList>
            <person name="Brown C.T."/>
            <person name="Hug L.A."/>
            <person name="Thomas B.C."/>
            <person name="Sharon I."/>
            <person name="Castelle C.J."/>
            <person name="Singh A."/>
            <person name="Wilkins M.J."/>
            <person name="Williams K.H."/>
            <person name="Banfield J.F."/>
        </authorList>
    </citation>
    <scope>NUCLEOTIDE SEQUENCE [LARGE SCALE GENOMIC DNA]</scope>
</reference>
<comment type="caution">
    <text evidence="2">The sequence shown here is derived from an EMBL/GenBank/DDBJ whole genome shotgun (WGS) entry which is preliminary data.</text>
</comment>
<feature type="domain" description="Methyltransferase type 11" evidence="1">
    <location>
        <begin position="43"/>
        <end position="129"/>
    </location>
</feature>
<dbReference type="Proteomes" id="UP000034794">
    <property type="component" value="Unassembled WGS sequence"/>
</dbReference>
<dbReference type="SUPFAM" id="SSF53335">
    <property type="entry name" value="S-adenosyl-L-methionine-dependent methyltransferases"/>
    <property type="match status" value="1"/>
</dbReference>
<proteinExistence type="predicted"/>